<feature type="non-terminal residue" evidence="1">
    <location>
        <position position="1"/>
    </location>
</feature>
<protein>
    <submittedName>
        <fullName evidence="1">Uncharacterized protein</fullName>
    </submittedName>
</protein>
<sequence>MDRNMIDAASGGVISQAKLIRVNKGVSAEMKLSRSDRLHLGRTRVVPAVHALQPSSPVERPNCIDHISYPARRPSAQLP</sequence>
<organism evidence="1 2">
    <name type="scientific">Mucuna pruriens</name>
    <name type="common">Velvet bean</name>
    <name type="synonym">Dolichos pruriens</name>
    <dbReference type="NCBI Taxonomy" id="157652"/>
    <lineage>
        <taxon>Eukaryota</taxon>
        <taxon>Viridiplantae</taxon>
        <taxon>Streptophyta</taxon>
        <taxon>Embryophyta</taxon>
        <taxon>Tracheophyta</taxon>
        <taxon>Spermatophyta</taxon>
        <taxon>Magnoliopsida</taxon>
        <taxon>eudicotyledons</taxon>
        <taxon>Gunneridae</taxon>
        <taxon>Pentapetalae</taxon>
        <taxon>rosids</taxon>
        <taxon>fabids</taxon>
        <taxon>Fabales</taxon>
        <taxon>Fabaceae</taxon>
        <taxon>Papilionoideae</taxon>
        <taxon>50 kb inversion clade</taxon>
        <taxon>NPAAA clade</taxon>
        <taxon>indigoferoid/millettioid clade</taxon>
        <taxon>Phaseoleae</taxon>
        <taxon>Mucuna</taxon>
    </lineage>
</organism>
<dbReference type="Proteomes" id="UP000257109">
    <property type="component" value="Unassembled WGS sequence"/>
</dbReference>
<comment type="caution">
    <text evidence="1">The sequence shown here is derived from an EMBL/GenBank/DDBJ whole genome shotgun (WGS) entry which is preliminary data.</text>
</comment>
<evidence type="ECO:0000313" key="2">
    <source>
        <dbReference type="Proteomes" id="UP000257109"/>
    </source>
</evidence>
<proteinExistence type="predicted"/>
<keyword evidence="2" id="KW-1185">Reference proteome</keyword>
<dbReference type="AlphaFoldDB" id="A0A371H247"/>
<feature type="non-terminal residue" evidence="1">
    <location>
        <position position="79"/>
    </location>
</feature>
<name>A0A371H247_MUCPR</name>
<gene>
    <name evidence="1" type="ORF">CR513_20430</name>
</gene>
<reference evidence="1" key="1">
    <citation type="submission" date="2018-05" db="EMBL/GenBank/DDBJ databases">
        <title>Draft genome of Mucuna pruriens seed.</title>
        <authorList>
            <person name="Nnadi N.E."/>
            <person name="Vos R."/>
            <person name="Hasami M.H."/>
            <person name="Devisetty U.K."/>
            <person name="Aguiy J.C."/>
        </authorList>
    </citation>
    <scope>NUCLEOTIDE SEQUENCE [LARGE SCALE GENOMIC DNA]</scope>
    <source>
        <strain evidence="1">JCA_2017</strain>
    </source>
</reference>
<evidence type="ECO:0000313" key="1">
    <source>
        <dbReference type="EMBL" id="RDX96869.1"/>
    </source>
</evidence>
<accession>A0A371H247</accession>
<dbReference type="EMBL" id="QJKJ01003794">
    <property type="protein sequence ID" value="RDX96869.1"/>
    <property type="molecule type" value="Genomic_DNA"/>
</dbReference>